<keyword evidence="5 11" id="KW-1133">Transmembrane helix</keyword>
<dbReference type="OrthoDB" id="9815830at2"/>
<keyword evidence="7 11" id="KW-0472">Membrane</keyword>
<dbReference type="PANTHER" id="PTHR28259:SF1">
    <property type="entry name" value="FLUORIDE EXPORT PROTEIN 1-RELATED"/>
    <property type="match status" value="1"/>
</dbReference>
<comment type="activity regulation">
    <text evidence="11">Na(+) is not transported, but it plays an essential structural role and its presence is essential for fluoride channel function.</text>
</comment>
<feature type="transmembrane region" description="Helical" evidence="11">
    <location>
        <begin position="70"/>
        <end position="87"/>
    </location>
</feature>
<keyword evidence="11" id="KW-0813">Transport</keyword>
<evidence type="ECO:0000313" key="12">
    <source>
        <dbReference type="EMBL" id="KGI22004.1"/>
    </source>
</evidence>
<gene>
    <name evidence="11" type="primary">fluC</name>
    <name evidence="11" type="synonym">crcB</name>
    <name evidence="12" type="ORF">HMPREF9304_06955</name>
</gene>
<dbReference type="RefSeq" id="WP_036927594.1">
    <property type="nucleotide sequence ID" value="NZ_JRPQ01000094.1"/>
</dbReference>
<dbReference type="GO" id="GO:0062054">
    <property type="term" value="F:fluoride channel activity"/>
    <property type="evidence" value="ECO:0007669"/>
    <property type="project" value="UniProtKB-UniRule"/>
</dbReference>
<organism evidence="12 13">
    <name type="scientific">Hoylesella timonensis S9-PR14</name>
    <dbReference type="NCBI Taxonomy" id="1401062"/>
    <lineage>
        <taxon>Bacteria</taxon>
        <taxon>Pseudomonadati</taxon>
        <taxon>Bacteroidota</taxon>
        <taxon>Bacteroidia</taxon>
        <taxon>Bacteroidales</taxon>
        <taxon>Prevotellaceae</taxon>
        <taxon>Hoylesella</taxon>
    </lineage>
</organism>
<dbReference type="Pfam" id="PF02537">
    <property type="entry name" value="CRCB"/>
    <property type="match status" value="1"/>
</dbReference>
<feature type="binding site" evidence="11">
    <location>
        <position position="81"/>
    </location>
    <ligand>
        <name>Na(+)</name>
        <dbReference type="ChEBI" id="CHEBI:29101"/>
        <note>structural</note>
    </ligand>
</feature>
<comment type="caution">
    <text evidence="12">The sequence shown here is derived from an EMBL/GenBank/DDBJ whole genome shotgun (WGS) entry which is preliminary data.</text>
</comment>
<evidence type="ECO:0000256" key="1">
    <source>
        <dbReference type="ARBA" id="ARBA00004651"/>
    </source>
</evidence>
<dbReference type="EMBL" id="JRPQ01000094">
    <property type="protein sequence ID" value="KGI22004.1"/>
    <property type="molecule type" value="Genomic_DNA"/>
</dbReference>
<protein>
    <recommendedName>
        <fullName evidence="11">Fluoride-specific ion channel FluC</fullName>
    </recommendedName>
</protein>
<evidence type="ECO:0000256" key="2">
    <source>
        <dbReference type="ARBA" id="ARBA00022475"/>
    </source>
</evidence>
<evidence type="ECO:0000256" key="11">
    <source>
        <dbReference type="HAMAP-Rule" id="MF_00454"/>
    </source>
</evidence>
<comment type="similarity">
    <text evidence="9 11">Belongs to the fluoride channel Fluc/FEX (TC 1.A.43) family.</text>
</comment>
<keyword evidence="11" id="KW-0915">Sodium</keyword>
<feature type="transmembrane region" description="Helical" evidence="11">
    <location>
        <begin position="36"/>
        <end position="58"/>
    </location>
</feature>
<comment type="catalytic activity">
    <reaction evidence="10">
        <text>fluoride(in) = fluoride(out)</text>
        <dbReference type="Rhea" id="RHEA:76159"/>
        <dbReference type="ChEBI" id="CHEBI:17051"/>
    </reaction>
    <physiologicalReaction direction="left-to-right" evidence="10">
        <dbReference type="Rhea" id="RHEA:76160"/>
    </physiologicalReaction>
</comment>
<evidence type="ECO:0000256" key="4">
    <source>
        <dbReference type="ARBA" id="ARBA00022692"/>
    </source>
</evidence>
<comment type="function">
    <text evidence="11">Fluoride-specific ion channel. Important for reducing fluoride concentration in the cell, thus reducing its toxicity.</text>
</comment>
<dbReference type="PANTHER" id="PTHR28259">
    <property type="entry name" value="FLUORIDE EXPORT PROTEIN 1-RELATED"/>
    <property type="match status" value="1"/>
</dbReference>
<evidence type="ECO:0000256" key="5">
    <source>
        <dbReference type="ARBA" id="ARBA00022989"/>
    </source>
</evidence>
<feature type="transmembrane region" description="Helical" evidence="11">
    <location>
        <begin position="99"/>
        <end position="124"/>
    </location>
</feature>
<keyword evidence="6 11" id="KW-0406">Ion transport</keyword>
<evidence type="ECO:0000256" key="3">
    <source>
        <dbReference type="ARBA" id="ARBA00022519"/>
    </source>
</evidence>
<keyword evidence="11" id="KW-0479">Metal-binding</keyword>
<keyword evidence="3" id="KW-0997">Cell inner membrane</keyword>
<dbReference type="InterPro" id="IPR003691">
    <property type="entry name" value="FluC"/>
</dbReference>
<feature type="transmembrane region" description="Helical" evidence="11">
    <location>
        <begin position="7"/>
        <end position="24"/>
    </location>
</feature>
<accession>A0A098YRN2</accession>
<keyword evidence="8 11" id="KW-0407">Ion channel</keyword>
<evidence type="ECO:0000256" key="10">
    <source>
        <dbReference type="ARBA" id="ARBA00035585"/>
    </source>
</evidence>
<dbReference type="NCBIfam" id="TIGR00494">
    <property type="entry name" value="crcB"/>
    <property type="match status" value="1"/>
</dbReference>
<dbReference type="AlphaFoldDB" id="A0A098YRN2"/>
<evidence type="ECO:0000256" key="8">
    <source>
        <dbReference type="ARBA" id="ARBA00023303"/>
    </source>
</evidence>
<evidence type="ECO:0000256" key="6">
    <source>
        <dbReference type="ARBA" id="ARBA00023065"/>
    </source>
</evidence>
<keyword evidence="4 11" id="KW-0812">Transmembrane</keyword>
<evidence type="ECO:0000313" key="13">
    <source>
        <dbReference type="Proteomes" id="UP000029723"/>
    </source>
</evidence>
<evidence type="ECO:0000256" key="7">
    <source>
        <dbReference type="ARBA" id="ARBA00023136"/>
    </source>
</evidence>
<comment type="subcellular location">
    <subcellularLocation>
        <location evidence="1 11">Cell membrane</location>
        <topology evidence="1 11">Multi-pass membrane protein</topology>
    </subcellularLocation>
</comment>
<reference evidence="12 13" key="1">
    <citation type="submission" date="2014-07" db="EMBL/GenBank/DDBJ databases">
        <authorList>
            <person name="McCorrison J."/>
            <person name="Sanka R."/>
            <person name="Torralba M."/>
            <person name="Gillis M."/>
            <person name="Haft D.H."/>
            <person name="Methe B."/>
            <person name="Sutton G."/>
            <person name="Nelson K.E."/>
        </authorList>
    </citation>
    <scope>NUCLEOTIDE SEQUENCE [LARGE SCALE GENOMIC DNA]</scope>
    <source>
        <strain evidence="12 13">S9-PR14</strain>
    </source>
</reference>
<dbReference type="GO" id="GO:0140114">
    <property type="term" value="P:cellular detoxification of fluoride"/>
    <property type="evidence" value="ECO:0007669"/>
    <property type="project" value="UniProtKB-UniRule"/>
</dbReference>
<evidence type="ECO:0000256" key="9">
    <source>
        <dbReference type="ARBA" id="ARBA00035120"/>
    </source>
</evidence>
<sequence>MNIFRSLLYVAIGGAMGSVARYLLSKFVSSSVLSVFPFATFVINLLGCFLIGIFCGLAERNVAIQGDMKLLWITGVCGGFTTFSTFSNESLSLLQNGHVLYGALYIAGSVFLGILMVLIGLRLVG</sequence>
<dbReference type="GO" id="GO:0005886">
    <property type="term" value="C:plasma membrane"/>
    <property type="evidence" value="ECO:0007669"/>
    <property type="project" value="UniProtKB-SubCell"/>
</dbReference>
<feature type="binding site" evidence="11">
    <location>
        <position position="78"/>
    </location>
    <ligand>
        <name>Na(+)</name>
        <dbReference type="ChEBI" id="CHEBI:29101"/>
        <note>structural</note>
    </ligand>
</feature>
<dbReference type="Proteomes" id="UP000029723">
    <property type="component" value="Unassembled WGS sequence"/>
</dbReference>
<keyword evidence="2 11" id="KW-1003">Cell membrane</keyword>
<name>A0A098YRN2_9BACT</name>
<dbReference type="HAMAP" id="MF_00454">
    <property type="entry name" value="FluC"/>
    <property type="match status" value="1"/>
</dbReference>
<proteinExistence type="inferred from homology"/>
<dbReference type="GO" id="GO:0046872">
    <property type="term" value="F:metal ion binding"/>
    <property type="evidence" value="ECO:0007669"/>
    <property type="project" value="UniProtKB-KW"/>
</dbReference>